<keyword evidence="2" id="KW-1185">Reference proteome</keyword>
<dbReference type="Proteomes" id="UP000215914">
    <property type="component" value="Unassembled WGS sequence"/>
</dbReference>
<reference evidence="1" key="2">
    <citation type="submission" date="2020-06" db="EMBL/GenBank/DDBJ databases">
        <title>Helianthus annuus Genome sequencing and assembly Release 2.</title>
        <authorList>
            <person name="Gouzy J."/>
            <person name="Langlade N."/>
            <person name="Munos S."/>
        </authorList>
    </citation>
    <scope>NUCLEOTIDE SEQUENCE</scope>
    <source>
        <tissue evidence="1">Leaves</tissue>
    </source>
</reference>
<protein>
    <submittedName>
        <fullName evidence="1">Uncharacterized protein</fullName>
    </submittedName>
</protein>
<dbReference type="AlphaFoldDB" id="A0A9K3IVJ4"/>
<comment type="caution">
    <text evidence="1">The sequence shown here is derived from an EMBL/GenBank/DDBJ whole genome shotgun (WGS) entry which is preliminary data.</text>
</comment>
<organism evidence="1 2">
    <name type="scientific">Helianthus annuus</name>
    <name type="common">Common sunflower</name>
    <dbReference type="NCBI Taxonomy" id="4232"/>
    <lineage>
        <taxon>Eukaryota</taxon>
        <taxon>Viridiplantae</taxon>
        <taxon>Streptophyta</taxon>
        <taxon>Embryophyta</taxon>
        <taxon>Tracheophyta</taxon>
        <taxon>Spermatophyta</taxon>
        <taxon>Magnoliopsida</taxon>
        <taxon>eudicotyledons</taxon>
        <taxon>Gunneridae</taxon>
        <taxon>Pentapetalae</taxon>
        <taxon>asterids</taxon>
        <taxon>campanulids</taxon>
        <taxon>Asterales</taxon>
        <taxon>Asteraceae</taxon>
        <taxon>Asteroideae</taxon>
        <taxon>Heliantheae alliance</taxon>
        <taxon>Heliantheae</taxon>
        <taxon>Helianthus</taxon>
    </lineage>
</organism>
<gene>
    <name evidence="1" type="ORF">HanXRQr2_Chr06g0275281</name>
</gene>
<reference evidence="1" key="1">
    <citation type="journal article" date="2017" name="Nature">
        <title>The sunflower genome provides insights into oil metabolism, flowering and Asterid evolution.</title>
        <authorList>
            <person name="Badouin H."/>
            <person name="Gouzy J."/>
            <person name="Grassa C.J."/>
            <person name="Murat F."/>
            <person name="Staton S.E."/>
            <person name="Cottret L."/>
            <person name="Lelandais-Briere C."/>
            <person name="Owens G.L."/>
            <person name="Carrere S."/>
            <person name="Mayjonade B."/>
            <person name="Legrand L."/>
            <person name="Gill N."/>
            <person name="Kane N.C."/>
            <person name="Bowers J.E."/>
            <person name="Hubner S."/>
            <person name="Bellec A."/>
            <person name="Berard A."/>
            <person name="Berges H."/>
            <person name="Blanchet N."/>
            <person name="Boniface M.C."/>
            <person name="Brunel D."/>
            <person name="Catrice O."/>
            <person name="Chaidir N."/>
            <person name="Claudel C."/>
            <person name="Donnadieu C."/>
            <person name="Faraut T."/>
            <person name="Fievet G."/>
            <person name="Helmstetter N."/>
            <person name="King M."/>
            <person name="Knapp S.J."/>
            <person name="Lai Z."/>
            <person name="Le Paslier M.C."/>
            <person name="Lippi Y."/>
            <person name="Lorenzon L."/>
            <person name="Mandel J.R."/>
            <person name="Marage G."/>
            <person name="Marchand G."/>
            <person name="Marquand E."/>
            <person name="Bret-Mestries E."/>
            <person name="Morien E."/>
            <person name="Nambeesan S."/>
            <person name="Nguyen T."/>
            <person name="Pegot-Espagnet P."/>
            <person name="Pouilly N."/>
            <person name="Raftis F."/>
            <person name="Sallet E."/>
            <person name="Schiex T."/>
            <person name="Thomas J."/>
            <person name="Vandecasteele C."/>
            <person name="Vares D."/>
            <person name="Vear F."/>
            <person name="Vautrin S."/>
            <person name="Crespi M."/>
            <person name="Mangin B."/>
            <person name="Burke J.M."/>
            <person name="Salse J."/>
            <person name="Munos S."/>
            <person name="Vincourt P."/>
            <person name="Rieseberg L.H."/>
            <person name="Langlade N.B."/>
        </authorList>
    </citation>
    <scope>NUCLEOTIDE SEQUENCE</scope>
    <source>
        <tissue evidence="1">Leaves</tissue>
    </source>
</reference>
<evidence type="ECO:0000313" key="1">
    <source>
        <dbReference type="EMBL" id="KAF5803763.1"/>
    </source>
</evidence>
<dbReference type="EMBL" id="MNCJ02000321">
    <property type="protein sequence ID" value="KAF5803763.1"/>
    <property type="molecule type" value="Genomic_DNA"/>
</dbReference>
<accession>A0A9K3IVJ4</accession>
<sequence>MYQVNLNIPSALFLSLQTASTDWPHSFIYSNPFRTQIKPKVLPAIDITRNCLIFFNRFMNHRFFL</sequence>
<proteinExistence type="predicted"/>
<dbReference type="Gramene" id="mRNA:HanXRQr2_Chr06g0275281">
    <property type="protein sequence ID" value="CDS:HanXRQr2_Chr06g0275281.1"/>
    <property type="gene ID" value="HanXRQr2_Chr06g0275281"/>
</dbReference>
<name>A0A9K3IVJ4_HELAN</name>
<evidence type="ECO:0000313" key="2">
    <source>
        <dbReference type="Proteomes" id="UP000215914"/>
    </source>
</evidence>